<name>A0ABT7DPT1_9ACTN</name>
<evidence type="ECO:0000313" key="4">
    <source>
        <dbReference type="Proteomes" id="UP001232750"/>
    </source>
</evidence>
<dbReference type="Pfam" id="PF09479">
    <property type="entry name" value="Flg_new"/>
    <property type="match status" value="4"/>
</dbReference>
<dbReference type="Proteomes" id="UP001232750">
    <property type="component" value="Unassembled WGS sequence"/>
</dbReference>
<dbReference type="Gene3D" id="3.80.10.10">
    <property type="entry name" value="Ribonuclease Inhibitor"/>
    <property type="match status" value="8"/>
</dbReference>
<feature type="compositionally biased region" description="Polar residues" evidence="2">
    <location>
        <begin position="939"/>
        <end position="948"/>
    </location>
</feature>
<dbReference type="Pfam" id="PF03382">
    <property type="entry name" value="DUF285"/>
    <property type="match status" value="2"/>
</dbReference>
<dbReference type="InterPro" id="IPR053139">
    <property type="entry name" value="Surface_bspA-like"/>
</dbReference>
<dbReference type="InterPro" id="IPR026906">
    <property type="entry name" value="LRR_5"/>
</dbReference>
<proteinExistence type="predicted"/>
<feature type="compositionally biased region" description="Low complexity" evidence="2">
    <location>
        <begin position="420"/>
        <end position="435"/>
    </location>
</feature>
<organism evidence="3 4">
    <name type="scientific">Gordonibacter faecis</name>
    <dbReference type="NCBI Taxonomy" id="3047475"/>
    <lineage>
        <taxon>Bacteria</taxon>
        <taxon>Bacillati</taxon>
        <taxon>Actinomycetota</taxon>
        <taxon>Coriobacteriia</taxon>
        <taxon>Eggerthellales</taxon>
        <taxon>Eggerthellaceae</taxon>
        <taxon>Gordonibacter</taxon>
    </lineage>
</organism>
<dbReference type="EMBL" id="JASJEU010000024">
    <property type="protein sequence ID" value="MDJ1651551.1"/>
    <property type="molecule type" value="Genomic_DNA"/>
</dbReference>
<dbReference type="PANTHER" id="PTHR45661:SF3">
    <property type="entry name" value="IG-LIKE DOMAIN-CONTAINING PROTEIN"/>
    <property type="match status" value="1"/>
</dbReference>
<dbReference type="Pfam" id="PF13306">
    <property type="entry name" value="LRR_5"/>
    <property type="match status" value="4"/>
</dbReference>
<dbReference type="InterPro" id="IPR032675">
    <property type="entry name" value="LRR_dom_sf"/>
</dbReference>
<reference evidence="3 4" key="1">
    <citation type="submission" date="2023-05" db="EMBL/GenBank/DDBJ databases">
        <title>Gordonibacter KGMB12511T sp. nov., isolated from faeces of healthy Korean.</title>
        <authorList>
            <person name="Kim H.S."/>
            <person name="Kim J.-S."/>
            <person name="Suh M.K."/>
            <person name="Eom M.K."/>
            <person name="Do H.E."/>
            <person name="Lee J.-S."/>
        </authorList>
    </citation>
    <scope>NUCLEOTIDE SEQUENCE [LARGE SCALE GENOMIC DNA]</scope>
    <source>
        <strain evidence="3 4">KGMB12511</strain>
    </source>
</reference>
<dbReference type="InterPro" id="IPR013378">
    <property type="entry name" value="InlB-like_B-rpt"/>
</dbReference>
<comment type="caution">
    <text evidence="3">The sequence shown here is derived from an EMBL/GenBank/DDBJ whole genome shotgun (WGS) entry which is preliminary data.</text>
</comment>
<dbReference type="PANTHER" id="PTHR45661">
    <property type="entry name" value="SURFACE ANTIGEN"/>
    <property type="match status" value="1"/>
</dbReference>
<dbReference type="SUPFAM" id="SSF52058">
    <property type="entry name" value="L domain-like"/>
    <property type="match status" value="2"/>
</dbReference>
<feature type="region of interest" description="Disordered" evidence="2">
    <location>
        <begin position="939"/>
        <end position="961"/>
    </location>
</feature>
<keyword evidence="4" id="KW-1185">Reference proteome</keyword>
<dbReference type="Gene3D" id="2.60.40.4270">
    <property type="entry name" value="Listeria-Bacteroides repeat domain"/>
    <property type="match status" value="4"/>
</dbReference>
<sequence>MLFSKDYSHLLLIPEGKEGAVTIPGSTKFIPALAFSRCQGSSLTAGDGSTTFATQAGMLFSKDMKTLIVCPPKVGAAVVVPLETETIGEYALAGCKDLTSITALGNVREIDATAFADEVKSSVVVALPAGEDYNERKAVWEAAGFEHFAEPAELGATAHPEVESAASGLVFTLLDDYTLSVSWEGAEDPASDFEIPASAKINGVSYRVSTIATNAFANRGSLTSVKLPAGITTIGEAAFAGCANLASVSLPGTLQHIDERAFEATSLADIWLPASVQSINSRAFASCEALTRIVAFNTPEVAEDALATCTNVSIYCPYNEAGSYPWNLGLLANNNHLMPYGLTLPEEPLTLEVGQQANLFEDGLCEAPSPVELSFSYAAKPLSVDEQGTTTAKAEGTSEVTAVLSLDTHELTRATRAVEVVASSSEATTSQTTTEPADEQPEAETLPTYDTTLALQEHTTASGLSVLSGTVSLLAENGIFDYEYEGARLRYQIIKEPNGDTPGTCRVLGKSYSMVSLSGVDLVIPDIAIDASNGNAQYKVTETGNYAFNGADIASLKLPQTLEYMTGCAFGNNYNLKEVLIPKSVTSMGFNPFMVCKSLTKIEVEEGNPSFTAKDGVIYSKDMTTLIGGTPATITGRFLIPEGVKAVNVNSMSACVNVTYLYIPKSVSNFGQGYNIITGLTNLAEIDIDPANEWYAISDGLLYKKANGVPTVLIGGTPKSTPDVPVIPNTVTQMSKSAFSQRRNITSIIMPPSVTRVSANVFYNCISLDHAAVLSQERVTFDTAVFSNCTSLRELLITSPDPLFKNTEGPEQHTIFQDIDTSFVTLHCPSEAVEFWESYGVNAVPFSTGVPSFIGLPNSRNEFKRMFTPSIPENSAFGSNIRLVHEFSHKDGDISVYPDQTGCAVMFKYTSGGSGTLTSKLVYNDGTNGDIVLAESTSTVQTSPTSGALPTAADANNTDEEKASWSLSEMGVLTIRSTDPVGDFGWSPDNPLMNSQYWGPLRDEVRIVDTSGLAGATSMACWFKDMRQLLDIFRLSIPRGTKDLSYLLQNCAVSHIPDSLKFPEGVTTVRALFAGNPLTEIPQGFTSSMAGNSTIADCSQMFEGTNLESLPSSHCLPEQAQNASAMFKGTKLQTLPKGFFLPSSLTSMDEMFQSCSRLAYLPESFVLPGSLTSAVGLFEDCINLMCLPEQFTLPKLFSNAPGADKMFSNCKKLDVLPAAFRMPTGFDLTAAPNMFYNYSVDQGLAYSGDDAVILDMDANYWSNQHRTLKVPEDASVTFKLSSRDGSRFDPWTALTPDLNSGKFGEPAVPTRNGQVFTLWYTDEACTQRFDFSKRVDEQLTTKPWVLYGKYVAGTLQGALPTVGNGGTAFWSLDDSGTLYLKGSGSIADLGWKDDGNEEFPTAGYWGPYRQRVTKASLVPSLRAASMAYWFCGMLNLADIAEVFVPTDTKDVTWLFNMRGQNGGSSSFTQLPDTFTFPNGLEKATAAFQNCALEELPSGFSLTDTLVNAESLFAWNTNLKTLPDGVKFGPSLLNASEMFLGCESLTSLPAGFSLEGSTPDITYLFKGCVNLSSLPEGFAFSEGGKKLGVFENCSALSYLPADFTMPKSMVSETRPFFCELSPGEQRIPTYYAGSDPNVLNYDWEGQGRTLITDDAEMGDRGMTEIAFEVQSPDEAAGFPWETRSTAWTNTQRMLADPGYPQRDGYVFSGWCTDEECLTLFDFTKPVPAGATTLYGKWLLGGGFDAKMPLATGTTGDVWWRVTADGTLSIKGAGDVEPIDWTLRRCSEGLWGPYRDAVKRIEIDPGVKCVNLSVWFAHMPNLVDLSKCILPSNAEYLWDLFNDCTGLKEVGSGFRLPTENLLGVQGLFSECTSLEKVSDVVLLPESIKTVNWMFNNCHSLRTLPKGFTIPQNVVATNDMFYNCFSLESLPEGFGYANPENITNVEHMFQGCSKLTSLPASLKITELVNAKNMESMFLLKDEASKANPLKTYYAGDPADMNDTSYWATQNRELVTSVPEGKALATLYVSNDTLDGFEVWTTRLVDVGALEVPEAPFRESATFVNWYTDATCATPFDFTKPVKGNVEMYAKYETNKGLLPTTDGGERASWELADDSTLKIHCAEGAVIDDFGWTLDSMWGGWDSGKKITIVPMEHWGALRSKVQRVQMDKTVRATSMAYWFAGMGSLVDATGIFVPEGVNSVEGLFVGCTNLTELPENLVIPSTVKTAKGMFSRCSSMAALPTNFKIREGVEDVSYMFSNMTSLTALPAAFTLPDSVTNVSSFLRVSQNIKSLPAGFNIPPNATEAASMFYECRSLEELPVGFRIPESCLWVYELFYRCSSLKYLPDGFTIPSTLIDITAMFYECNELKVLPASIDLRTIMEGIPKETGLDDAFTCFDPVTGGVLSSNVTTYYAGDPSHIPDQDYWNSQYRTLVTNPAYLPKDVHLVSLKTKLAGEQEWTNYASLLTDTAGKVPNPGKPANFGFSFSGWYTDEKCQNAFNFDTDTVKQDTPLYGVFTSHVDVDIPLATKVEVDASGKVTPAAFSLVSRTPQKLVVAQVSSEKATGVSALFPVASDVAKVNLDLKLGSRTTTLPIENGSEEYLGTIAAASPGKPSVLDGSIGLTLGGAQLNYQPGDDLAPLAKLTWVIQPAR</sequence>
<dbReference type="InterPro" id="IPR005046">
    <property type="entry name" value="DUF285"/>
</dbReference>
<dbReference type="RefSeq" id="WP_283833083.1">
    <property type="nucleotide sequence ID" value="NZ_JASJEU010000024.1"/>
</dbReference>
<dbReference type="InterPro" id="IPR042229">
    <property type="entry name" value="Listeria/Bacterioides_rpt_sf"/>
</dbReference>
<evidence type="ECO:0000313" key="3">
    <source>
        <dbReference type="EMBL" id="MDJ1651551.1"/>
    </source>
</evidence>
<comment type="subcellular location">
    <subcellularLocation>
        <location evidence="1">Cell envelope</location>
    </subcellularLocation>
</comment>
<protein>
    <submittedName>
        <fullName evidence="3">Leucine-rich repeat protein</fullName>
    </submittedName>
</protein>
<evidence type="ECO:0000256" key="2">
    <source>
        <dbReference type="SAM" id="MobiDB-lite"/>
    </source>
</evidence>
<evidence type="ECO:0000256" key="1">
    <source>
        <dbReference type="ARBA" id="ARBA00004196"/>
    </source>
</evidence>
<feature type="region of interest" description="Disordered" evidence="2">
    <location>
        <begin position="420"/>
        <end position="444"/>
    </location>
</feature>
<accession>A0ABT7DPT1</accession>
<gene>
    <name evidence="3" type="ORF">QNJ86_12125</name>
</gene>